<dbReference type="OrthoDB" id="517560at2"/>
<protein>
    <recommendedName>
        <fullName evidence="1">DUF305 domain-containing protein</fullName>
    </recommendedName>
</protein>
<evidence type="ECO:0000259" key="1">
    <source>
        <dbReference type="Pfam" id="PF03713"/>
    </source>
</evidence>
<evidence type="ECO:0000313" key="2">
    <source>
        <dbReference type="EMBL" id="KHK93422.1"/>
    </source>
</evidence>
<organism evidence="2 3">
    <name type="scientific">Novosphingobium malaysiense</name>
    <dbReference type="NCBI Taxonomy" id="1348853"/>
    <lineage>
        <taxon>Bacteria</taxon>
        <taxon>Pseudomonadati</taxon>
        <taxon>Pseudomonadota</taxon>
        <taxon>Alphaproteobacteria</taxon>
        <taxon>Sphingomonadales</taxon>
        <taxon>Sphingomonadaceae</taxon>
        <taxon>Novosphingobium</taxon>
    </lineage>
</organism>
<proteinExistence type="predicted"/>
<comment type="caution">
    <text evidence="2">The sequence shown here is derived from an EMBL/GenBank/DDBJ whole genome shotgun (WGS) entry which is preliminary data.</text>
</comment>
<dbReference type="AlphaFoldDB" id="A0A0B1ZW93"/>
<reference evidence="2 3" key="1">
    <citation type="submission" date="2014-10" db="EMBL/GenBank/DDBJ databases">
        <title>Genome sequence of Novosphingobium malaysiense MUSC 273(T).</title>
        <authorList>
            <person name="Lee L.-H."/>
        </authorList>
    </citation>
    <scope>NUCLEOTIDE SEQUENCE [LARGE SCALE GENOMIC DNA]</scope>
    <source>
        <strain evidence="2 3">MUSC 273</strain>
    </source>
</reference>
<name>A0A0B1ZW93_9SPHN</name>
<dbReference type="Proteomes" id="UP000031057">
    <property type="component" value="Unassembled WGS sequence"/>
</dbReference>
<dbReference type="PROSITE" id="PS51257">
    <property type="entry name" value="PROKAR_LIPOPROTEIN"/>
    <property type="match status" value="1"/>
</dbReference>
<dbReference type="InterPro" id="IPR005183">
    <property type="entry name" value="DUF305_CopM-like"/>
</dbReference>
<gene>
    <name evidence="2" type="ORF">LK12_03875</name>
</gene>
<dbReference type="Gene3D" id="1.20.1260.10">
    <property type="match status" value="2"/>
</dbReference>
<dbReference type="InterPro" id="IPR012347">
    <property type="entry name" value="Ferritin-like"/>
</dbReference>
<dbReference type="EMBL" id="JTDI01000001">
    <property type="protein sequence ID" value="KHK93422.1"/>
    <property type="molecule type" value="Genomic_DNA"/>
</dbReference>
<accession>A0A0B1ZW93</accession>
<sequence>MKALAGLLIAILHFGLLSGCGQQEPNRPGSSDASAKAEIMSHDLGPFFSEETAMYDRMRAAVGTNSADSWTRMMIAHHEGGAAISRIALSANLPMQEAQLVRRTLEEQEEAVDTLRRSLVDGIPSVDDALIFVDPIQSTHDETMAIFGSDVFEVWLRKMIGHHRGAIGMCDVLLRQNGLDPETALLVRSLRAKQVSEMGVLEKALDQLGR</sequence>
<keyword evidence="3" id="KW-1185">Reference proteome</keyword>
<dbReference type="Pfam" id="PF03713">
    <property type="entry name" value="DUF305"/>
    <property type="match status" value="1"/>
</dbReference>
<feature type="domain" description="DUF305" evidence="1">
    <location>
        <begin position="51"/>
        <end position="117"/>
    </location>
</feature>
<dbReference type="RefSeq" id="WP_039279461.1">
    <property type="nucleotide sequence ID" value="NZ_JTDI01000001.1"/>
</dbReference>
<dbReference type="STRING" id="1348853.LK12_03875"/>
<evidence type="ECO:0000313" key="3">
    <source>
        <dbReference type="Proteomes" id="UP000031057"/>
    </source>
</evidence>